<dbReference type="InterPro" id="IPR036291">
    <property type="entry name" value="NAD(P)-bd_dom_sf"/>
</dbReference>
<dbReference type="RefSeq" id="WP_209366219.1">
    <property type="nucleotide sequence ID" value="NZ_CP046956.1"/>
</dbReference>
<dbReference type="Pfam" id="PF08240">
    <property type="entry name" value="ADH_N"/>
    <property type="match status" value="1"/>
</dbReference>
<dbReference type="InterPro" id="IPR011032">
    <property type="entry name" value="GroES-like_sf"/>
</dbReference>
<name>A0ABX7W1P4_9BACI</name>
<dbReference type="SUPFAM" id="SSF51735">
    <property type="entry name" value="NAD(P)-binding Rossmann-fold domains"/>
    <property type="match status" value="1"/>
</dbReference>
<dbReference type="Pfam" id="PF13602">
    <property type="entry name" value="ADH_zinc_N_2"/>
    <property type="match status" value="1"/>
</dbReference>
<dbReference type="InterPro" id="IPR052733">
    <property type="entry name" value="Chloroplast_QOR"/>
</dbReference>
<accession>A0ABX7W1P4</accession>
<dbReference type="SMART" id="SM00829">
    <property type="entry name" value="PKS_ER"/>
    <property type="match status" value="1"/>
</dbReference>
<keyword evidence="3" id="KW-1185">Reference proteome</keyword>
<dbReference type="PANTHER" id="PTHR44013">
    <property type="entry name" value="ZINC-TYPE ALCOHOL DEHYDROGENASE-LIKE PROTEIN C16A3.02C"/>
    <property type="match status" value="1"/>
</dbReference>
<evidence type="ECO:0000313" key="3">
    <source>
        <dbReference type="Proteomes" id="UP000665043"/>
    </source>
</evidence>
<dbReference type="CDD" id="cd08267">
    <property type="entry name" value="MDR1"/>
    <property type="match status" value="1"/>
</dbReference>
<dbReference type="Gene3D" id="3.40.50.720">
    <property type="entry name" value="NAD(P)-binding Rossmann-like Domain"/>
    <property type="match status" value="1"/>
</dbReference>
<gene>
    <name evidence="2" type="ORF">ERJ70_18465</name>
</gene>
<organism evidence="2 3">
    <name type="scientific">Sediminibacillus dalangtanensis</name>
    <dbReference type="NCBI Taxonomy" id="2729421"/>
    <lineage>
        <taxon>Bacteria</taxon>
        <taxon>Bacillati</taxon>
        <taxon>Bacillota</taxon>
        <taxon>Bacilli</taxon>
        <taxon>Bacillales</taxon>
        <taxon>Bacillaceae</taxon>
        <taxon>Sediminibacillus</taxon>
    </lineage>
</organism>
<evidence type="ECO:0000259" key="1">
    <source>
        <dbReference type="SMART" id="SM00829"/>
    </source>
</evidence>
<feature type="domain" description="Enoyl reductase (ER)" evidence="1">
    <location>
        <begin position="10"/>
        <end position="320"/>
    </location>
</feature>
<reference evidence="2 3" key="1">
    <citation type="submission" date="2019-12" db="EMBL/GenBank/DDBJ databases">
        <title>The whole genome sequencing of a strain isolated from a Mars analog, Dalangtan Playa.</title>
        <authorList>
            <person name="Huang T."/>
        </authorList>
    </citation>
    <scope>NUCLEOTIDE SEQUENCE [LARGE SCALE GENOMIC DNA]</scope>
    <source>
        <strain evidence="2 3">DP4-553-S</strain>
    </source>
</reference>
<dbReference type="PANTHER" id="PTHR44013:SF1">
    <property type="entry name" value="ZINC-TYPE ALCOHOL DEHYDROGENASE-LIKE PROTEIN C16A3.02C"/>
    <property type="match status" value="1"/>
</dbReference>
<evidence type="ECO:0000313" key="2">
    <source>
        <dbReference type="EMBL" id="QTN01098.1"/>
    </source>
</evidence>
<dbReference type="InterPro" id="IPR013154">
    <property type="entry name" value="ADH-like_N"/>
</dbReference>
<dbReference type="SUPFAM" id="SSF50129">
    <property type="entry name" value="GroES-like"/>
    <property type="match status" value="1"/>
</dbReference>
<protein>
    <submittedName>
        <fullName evidence="2">Zinc-binding dehydrogenase</fullName>
    </submittedName>
</protein>
<proteinExistence type="predicted"/>
<dbReference type="EMBL" id="CP046956">
    <property type="protein sequence ID" value="QTN01098.1"/>
    <property type="molecule type" value="Genomic_DNA"/>
</dbReference>
<dbReference type="Proteomes" id="UP000665043">
    <property type="component" value="Chromosome"/>
</dbReference>
<sequence length="334" mass="36688">MKAISYQKYGSPEVLQLKEVEKPVPKEKEILVKVKATTVTVADIRARSFTVPLPVWLLARIALGVRHPKKEILGMELAGEVESVGKEVKRFKEGDQIFAASLVDFGAYAEYKCLPEDGSVSIKPNNLTFEEAAAIPIGARTALFHLRKANIQSGQKVLVYGASGSVGSYAVQIAKYLGAIVTGVCSTTNVDMVKSLGADKVIDYTTEDFSSMGETYDVIFEAVDKSSFSACMKSLKKEGTYINVAVSLPRGRMLWTQLTSGRKIILGKNSPENPEALSFLKELVEAGDLKVVIDRYYALEEIVEAHRYVERGHKKGNVVINMERPNTSKQMNAT</sequence>
<dbReference type="Gene3D" id="3.90.180.10">
    <property type="entry name" value="Medium-chain alcohol dehydrogenases, catalytic domain"/>
    <property type="match status" value="1"/>
</dbReference>
<dbReference type="InterPro" id="IPR020843">
    <property type="entry name" value="ER"/>
</dbReference>